<sequence>MIAKWEDFVETLSVFGNDVTEVLNLLKPSPQTEKIKKQINNKWEIIRKKANYISEIISPIDPEKIEYPYSGEVFITYWKRYKDYLKEEHHVFIRTRRENELLKTLKIFAGTSEKSEKKAISILSFLIRSGYRSFFRPTDKQLSGEEPATATEQQFEKNITKKSQV</sequence>
<dbReference type="AlphaFoldDB" id="A0A5J4RWE5"/>
<name>A0A5J4RWE5_9ZZZZ</name>
<dbReference type="EMBL" id="SNRY01000673">
    <property type="protein sequence ID" value="KAA6337762.1"/>
    <property type="molecule type" value="Genomic_DNA"/>
</dbReference>
<proteinExistence type="predicted"/>
<feature type="region of interest" description="Disordered" evidence="1">
    <location>
        <begin position="141"/>
        <end position="165"/>
    </location>
</feature>
<reference evidence="2" key="1">
    <citation type="submission" date="2019-03" db="EMBL/GenBank/DDBJ databases">
        <title>Single cell metagenomics reveals metabolic interactions within the superorganism composed of flagellate Streblomastix strix and complex community of Bacteroidetes bacteria on its surface.</title>
        <authorList>
            <person name="Treitli S.C."/>
            <person name="Kolisko M."/>
            <person name="Husnik F."/>
            <person name="Keeling P."/>
            <person name="Hampl V."/>
        </authorList>
    </citation>
    <scope>NUCLEOTIDE SEQUENCE</scope>
    <source>
        <strain evidence="2">STM</strain>
    </source>
</reference>
<comment type="caution">
    <text evidence="2">The sequence shown here is derived from an EMBL/GenBank/DDBJ whole genome shotgun (WGS) entry which is preliminary data.</text>
</comment>
<evidence type="ECO:0000256" key="1">
    <source>
        <dbReference type="SAM" id="MobiDB-lite"/>
    </source>
</evidence>
<organism evidence="2">
    <name type="scientific">termite gut metagenome</name>
    <dbReference type="NCBI Taxonomy" id="433724"/>
    <lineage>
        <taxon>unclassified sequences</taxon>
        <taxon>metagenomes</taxon>
        <taxon>organismal metagenomes</taxon>
    </lineage>
</organism>
<evidence type="ECO:0000313" key="2">
    <source>
        <dbReference type="EMBL" id="KAA6337762.1"/>
    </source>
</evidence>
<accession>A0A5J4RWE5</accession>
<protein>
    <submittedName>
        <fullName evidence="2">Uncharacterized protein</fullName>
    </submittedName>
</protein>
<gene>
    <name evidence="2" type="ORF">EZS27_014191</name>
</gene>